<dbReference type="AlphaFoldDB" id="A0A1I1P3Y0"/>
<proteinExistence type="predicted"/>
<sequence length="204" mass="23554">MTDTELYDLAMLTEPFLESRPSAKCLLPTLTLRQRFPKPNLLFHSAGDNMENLSFFEFIKCEKYYLDFCRRQQDSDLDNLAAIIYRPARKKYRPEDGDIRQPFNENVVAARAAAFAKLPRGAKLAVLLQYTAWRENLVLQFPLVFAPPTDEERGRPNYGWLAVLLNLAGDKFGDDEQTARKNIYIILAHLQIQLANKPTQDNER</sequence>
<dbReference type="EMBL" id="FOLE01000019">
    <property type="protein sequence ID" value="SFD00660.1"/>
    <property type="molecule type" value="Genomic_DNA"/>
</dbReference>
<evidence type="ECO:0000313" key="1">
    <source>
        <dbReference type="EMBL" id="SFD00660.1"/>
    </source>
</evidence>
<reference evidence="1 2" key="1">
    <citation type="submission" date="2016-10" db="EMBL/GenBank/DDBJ databases">
        <authorList>
            <person name="de Groot N.N."/>
        </authorList>
    </citation>
    <scope>NUCLEOTIDE SEQUENCE [LARGE SCALE GENOMIC DNA]</scope>
    <source>
        <strain evidence="1 2">DSM 6793</strain>
    </source>
</reference>
<name>A0A1I1P3Y0_9BACT</name>
<protein>
    <submittedName>
        <fullName evidence="1">Uncharacterized protein</fullName>
    </submittedName>
</protein>
<dbReference type="Proteomes" id="UP000199514">
    <property type="component" value="Unassembled WGS sequence"/>
</dbReference>
<accession>A0A1I1P3Y0</accession>
<gene>
    <name evidence="1" type="ORF">SAMN05421780_1199</name>
</gene>
<organism evidence="1 2">
    <name type="scientific">Flexibacter flexilis DSM 6793</name>
    <dbReference type="NCBI Taxonomy" id="927664"/>
    <lineage>
        <taxon>Bacteria</taxon>
        <taxon>Pseudomonadati</taxon>
        <taxon>Bacteroidota</taxon>
        <taxon>Cytophagia</taxon>
        <taxon>Cytophagales</taxon>
        <taxon>Flexibacteraceae</taxon>
        <taxon>Flexibacter</taxon>
    </lineage>
</organism>
<dbReference type="STRING" id="927664.SAMN05421780_1199"/>
<keyword evidence="2" id="KW-1185">Reference proteome</keyword>
<evidence type="ECO:0000313" key="2">
    <source>
        <dbReference type="Proteomes" id="UP000199514"/>
    </source>
</evidence>